<name>A0A381YZT9_9ZZZZ</name>
<evidence type="ECO:0000313" key="2">
    <source>
        <dbReference type="EMBL" id="SVA82132.1"/>
    </source>
</evidence>
<protein>
    <recommendedName>
        <fullName evidence="1">Amidohydrolase-related domain-containing protein</fullName>
    </recommendedName>
</protein>
<dbReference type="Pfam" id="PF01979">
    <property type="entry name" value="Amidohydro_1"/>
    <property type="match status" value="1"/>
</dbReference>
<dbReference type="InterPro" id="IPR006680">
    <property type="entry name" value="Amidohydro-rel"/>
</dbReference>
<sequence length="459" mass="50631">MTYDTLIVGSHIITPTGIIDKNMILDEGKIVKLTNETPSCDHKINADGLVSIPGVIDPHVHYGVYSPIEQAAQSESHAAAIGGVTTMMRMLRLGDSYEKSLSDQLTSSSNSHYVDYAIHASIFTLNQVNEMRFCVESGVTSFKLYMNLGGEVGHVYMDMKPGENVLREECVEVNSEIITKVVQNAASLGCPVLVHAEDYEQCGCGIKKSKEKNLDGLSAWSKSRPSESESHSIKTISKLARDFNCVLYFAHIGSRTALQQINEERKNGTKIFTETCPHYLTLSYEKQEGYLAKVMPPIRSDDDVLAVWNAINENQVDTIGTDHVANQLKLKLDGDTIWDALAGFPGIGTSLPLLLSEGVNKNRITLQQLVNITSTNTAKIFGMYPTKGSFEPDSDADITLIDLNKEQKVTNDLFGGFSDYLIYEDWKLKGWPVKTIVRGQTVSEDFQVVGKCGYGKLVP</sequence>
<dbReference type="SUPFAM" id="SSF51338">
    <property type="entry name" value="Composite domain of metallo-dependent hydrolases"/>
    <property type="match status" value="2"/>
</dbReference>
<dbReference type="Gene3D" id="2.30.40.10">
    <property type="entry name" value="Urease, subunit C, domain 1"/>
    <property type="match status" value="1"/>
</dbReference>
<dbReference type="Gene3D" id="3.20.20.140">
    <property type="entry name" value="Metal-dependent hydrolases"/>
    <property type="match status" value="1"/>
</dbReference>
<dbReference type="PANTHER" id="PTHR43668:SF2">
    <property type="entry name" value="ALLANTOINASE"/>
    <property type="match status" value="1"/>
</dbReference>
<accession>A0A381YZT9</accession>
<feature type="domain" description="Amidohydrolase-related" evidence="1">
    <location>
        <begin position="52"/>
        <end position="442"/>
    </location>
</feature>
<feature type="non-terminal residue" evidence="2">
    <location>
        <position position="1"/>
    </location>
</feature>
<dbReference type="InterPro" id="IPR050138">
    <property type="entry name" value="DHOase/Allantoinase_Hydrolase"/>
</dbReference>
<dbReference type="EMBL" id="UINC01019402">
    <property type="protein sequence ID" value="SVA82132.1"/>
    <property type="molecule type" value="Genomic_DNA"/>
</dbReference>
<evidence type="ECO:0000259" key="1">
    <source>
        <dbReference type="Pfam" id="PF01979"/>
    </source>
</evidence>
<feature type="non-terminal residue" evidence="2">
    <location>
        <position position="459"/>
    </location>
</feature>
<dbReference type="AlphaFoldDB" id="A0A381YZT9"/>
<dbReference type="PANTHER" id="PTHR43668">
    <property type="entry name" value="ALLANTOINASE"/>
    <property type="match status" value="1"/>
</dbReference>
<organism evidence="2">
    <name type="scientific">marine metagenome</name>
    <dbReference type="NCBI Taxonomy" id="408172"/>
    <lineage>
        <taxon>unclassified sequences</taxon>
        <taxon>metagenomes</taxon>
        <taxon>ecological metagenomes</taxon>
    </lineage>
</organism>
<gene>
    <name evidence="2" type="ORF">METZ01_LOCUS134986</name>
</gene>
<dbReference type="GO" id="GO:0004038">
    <property type="term" value="F:allantoinase activity"/>
    <property type="evidence" value="ECO:0007669"/>
    <property type="project" value="TreeGrafter"/>
</dbReference>
<dbReference type="GO" id="GO:0006145">
    <property type="term" value="P:purine nucleobase catabolic process"/>
    <property type="evidence" value="ECO:0007669"/>
    <property type="project" value="TreeGrafter"/>
</dbReference>
<reference evidence="2" key="1">
    <citation type="submission" date="2018-05" db="EMBL/GenBank/DDBJ databases">
        <authorList>
            <person name="Lanie J.A."/>
            <person name="Ng W.-L."/>
            <person name="Kazmierczak K.M."/>
            <person name="Andrzejewski T.M."/>
            <person name="Davidsen T.M."/>
            <person name="Wayne K.J."/>
            <person name="Tettelin H."/>
            <person name="Glass J.I."/>
            <person name="Rusch D."/>
            <person name="Podicherti R."/>
            <person name="Tsui H.-C.T."/>
            <person name="Winkler M.E."/>
        </authorList>
    </citation>
    <scope>NUCLEOTIDE SEQUENCE</scope>
</reference>
<dbReference type="InterPro" id="IPR032466">
    <property type="entry name" value="Metal_Hydrolase"/>
</dbReference>
<dbReference type="GO" id="GO:0005737">
    <property type="term" value="C:cytoplasm"/>
    <property type="evidence" value="ECO:0007669"/>
    <property type="project" value="TreeGrafter"/>
</dbReference>
<dbReference type="SUPFAM" id="SSF51556">
    <property type="entry name" value="Metallo-dependent hydrolases"/>
    <property type="match status" value="1"/>
</dbReference>
<proteinExistence type="predicted"/>
<dbReference type="InterPro" id="IPR011059">
    <property type="entry name" value="Metal-dep_hydrolase_composite"/>
</dbReference>